<evidence type="ECO:0000259" key="8">
    <source>
        <dbReference type="Pfam" id="PF04290"/>
    </source>
</evidence>
<reference evidence="9" key="3">
    <citation type="submission" date="2024-05" db="EMBL/GenBank/DDBJ databases">
        <title>Yangia mangrovi SAOS 153D genome.</title>
        <authorList>
            <person name="Verma A."/>
            <person name="Pal Y."/>
            <person name="Sundharam S."/>
            <person name="Bisht B."/>
            <person name="Srinivasan K."/>
        </authorList>
    </citation>
    <scope>NUCLEOTIDE SEQUENCE</scope>
    <source>
        <strain evidence="9">SAOS 153D</strain>
    </source>
</reference>
<feature type="transmembrane region" description="Helical" evidence="7">
    <location>
        <begin position="52"/>
        <end position="70"/>
    </location>
</feature>
<evidence type="ECO:0000313" key="10">
    <source>
        <dbReference type="EMBL" id="PBD20264.1"/>
    </source>
</evidence>
<dbReference type="Proteomes" id="UP000217448">
    <property type="component" value="Unassembled WGS sequence"/>
</dbReference>
<feature type="transmembrane region" description="Helical" evidence="7">
    <location>
        <begin position="21"/>
        <end position="40"/>
    </location>
</feature>
<dbReference type="EMBL" id="NTHN02000017">
    <property type="protein sequence ID" value="MCT4370784.1"/>
    <property type="molecule type" value="Genomic_DNA"/>
</dbReference>
<keyword evidence="4 7" id="KW-0812">Transmembrane</keyword>
<feature type="transmembrane region" description="Helical" evidence="7">
    <location>
        <begin position="90"/>
        <end position="111"/>
    </location>
</feature>
<sequence length="161" mass="18012">MHRIQTRLSAGLDRLSQVCTVLICIGITVMALLNGVNITWRGLFGTDVGAVIPWTVVIFVWTVFLGFFPLTHLGHDVVLEYFRTRMPEGVVRVLDVLVDLLIIAVCAVILWQAPRAISMQVGPIPMVGFDRYWMSIPLFLSCALILVDKANNLTARRHPEV</sequence>
<dbReference type="AlphaFoldDB" id="A0A2A3K0G9"/>
<evidence type="ECO:0000256" key="6">
    <source>
        <dbReference type="ARBA" id="ARBA00023136"/>
    </source>
</evidence>
<protein>
    <recommendedName>
        <fullName evidence="7">TRAP transporter small permease protein</fullName>
    </recommendedName>
</protein>
<comment type="subcellular location">
    <subcellularLocation>
        <location evidence="7">Cell inner membrane</location>
        <topology evidence="7">Multi-pass membrane protein</topology>
    </subcellularLocation>
    <subcellularLocation>
        <location evidence="1">Cell membrane</location>
        <topology evidence="1">Multi-pass membrane protein</topology>
    </subcellularLocation>
</comment>
<keyword evidence="7" id="KW-0997">Cell inner membrane</keyword>
<evidence type="ECO:0000256" key="1">
    <source>
        <dbReference type="ARBA" id="ARBA00004651"/>
    </source>
</evidence>
<comment type="subunit">
    <text evidence="7">The complex comprises the extracytoplasmic solute receptor protein and the two transmembrane proteins.</text>
</comment>
<dbReference type="EMBL" id="NTHN01000061">
    <property type="protein sequence ID" value="PBD20264.1"/>
    <property type="molecule type" value="Genomic_DNA"/>
</dbReference>
<keyword evidence="11" id="KW-1185">Reference proteome</keyword>
<organism evidence="10">
    <name type="scientific">Alloyangia mangrovi</name>
    <dbReference type="NCBI Taxonomy" id="1779329"/>
    <lineage>
        <taxon>Bacteria</taxon>
        <taxon>Pseudomonadati</taxon>
        <taxon>Pseudomonadota</taxon>
        <taxon>Alphaproteobacteria</taxon>
        <taxon>Rhodobacterales</taxon>
        <taxon>Roseobacteraceae</taxon>
        <taxon>Alloyangia</taxon>
    </lineage>
</organism>
<dbReference type="RefSeq" id="WP_095881233.1">
    <property type="nucleotide sequence ID" value="NZ_NTHN02000017.1"/>
</dbReference>
<dbReference type="Pfam" id="PF04290">
    <property type="entry name" value="DctQ"/>
    <property type="match status" value="1"/>
</dbReference>
<evidence type="ECO:0000256" key="3">
    <source>
        <dbReference type="ARBA" id="ARBA00022475"/>
    </source>
</evidence>
<comment type="similarity">
    <text evidence="7">Belongs to the TRAP transporter small permease family.</text>
</comment>
<keyword evidence="3" id="KW-1003">Cell membrane</keyword>
<dbReference type="InterPro" id="IPR055348">
    <property type="entry name" value="DctQ"/>
</dbReference>
<reference evidence="10" key="1">
    <citation type="submission" date="2017-09" db="EMBL/GenBank/DDBJ databases">
        <title>Yangia sp. SAOS 153D whole genome sequencing.</title>
        <authorList>
            <person name="Verma A."/>
            <person name="Krishnamurthi S."/>
        </authorList>
    </citation>
    <scope>NUCLEOTIDE SEQUENCE [LARGE SCALE GENOMIC DNA]</scope>
    <source>
        <strain evidence="10">SAOS 153D</strain>
    </source>
</reference>
<keyword evidence="5 7" id="KW-1133">Transmembrane helix</keyword>
<keyword evidence="6 7" id="KW-0472">Membrane</keyword>
<evidence type="ECO:0000256" key="2">
    <source>
        <dbReference type="ARBA" id="ARBA00022448"/>
    </source>
</evidence>
<dbReference type="GO" id="GO:0022857">
    <property type="term" value="F:transmembrane transporter activity"/>
    <property type="evidence" value="ECO:0007669"/>
    <property type="project" value="UniProtKB-UniRule"/>
</dbReference>
<keyword evidence="2 7" id="KW-0813">Transport</keyword>
<reference evidence="11" key="2">
    <citation type="submission" date="2023-07" db="EMBL/GenBank/DDBJ databases">
        <title>Yangia mangrovi SAOS 153D genome.</title>
        <authorList>
            <person name="Verma A."/>
            <person name="Pal Y."/>
            <person name="Sundharam S."/>
            <person name="Bisht B."/>
            <person name="Srinivasan K."/>
        </authorList>
    </citation>
    <scope>NUCLEOTIDE SEQUENCE [LARGE SCALE GENOMIC DNA]</scope>
    <source>
        <strain evidence="11">SAOS 153D</strain>
    </source>
</reference>
<gene>
    <name evidence="9" type="ORF">CLG85_010835</name>
    <name evidence="10" type="ORF">CLG85_04840</name>
</gene>
<feature type="domain" description="Tripartite ATP-independent periplasmic transporters DctQ component" evidence="8">
    <location>
        <begin position="31"/>
        <end position="147"/>
    </location>
</feature>
<dbReference type="GO" id="GO:0005886">
    <property type="term" value="C:plasma membrane"/>
    <property type="evidence" value="ECO:0007669"/>
    <property type="project" value="UniProtKB-SubCell"/>
</dbReference>
<name>A0A2A3K0G9_9RHOB</name>
<comment type="function">
    <text evidence="7">Part of the tripartite ATP-independent periplasmic (TRAP) transport system.</text>
</comment>
<comment type="caution">
    <text evidence="10">The sequence shown here is derived from an EMBL/GenBank/DDBJ whole genome shotgun (WGS) entry which is preliminary data.</text>
</comment>
<evidence type="ECO:0000256" key="5">
    <source>
        <dbReference type="ARBA" id="ARBA00022989"/>
    </source>
</evidence>
<feature type="transmembrane region" description="Helical" evidence="7">
    <location>
        <begin position="131"/>
        <end position="147"/>
    </location>
</feature>
<evidence type="ECO:0000313" key="11">
    <source>
        <dbReference type="Proteomes" id="UP000217448"/>
    </source>
</evidence>
<evidence type="ECO:0000313" key="9">
    <source>
        <dbReference type="EMBL" id="MCT4370784.1"/>
    </source>
</evidence>
<dbReference type="OrthoDB" id="7874783at2"/>
<evidence type="ECO:0000256" key="4">
    <source>
        <dbReference type="ARBA" id="ARBA00022692"/>
    </source>
</evidence>
<accession>A0A2A3K0G9</accession>
<evidence type="ECO:0000256" key="7">
    <source>
        <dbReference type="RuleBase" id="RU369079"/>
    </source>
</evidence>
<proteinExistence type="inferred from homology"/>